<keyword evidence="2" id="KW-0238">DNA-binding</keyword>
<keyword evidence="1 3" id="KW-0597">Phosphoprotein</keyword>
<gene>
    <name evidence="6" type="ORF">ACFSUS_23115</name>
</gene>
<dbReference type="Pfam" id="PF00196">
    <property type="entry name" value="GerE"/>
    <property type="match status" value="1"/>
</dbReference>
<dbReference type="PROSITE" id="PS50110">
    <property type="entry name" value="RESPONSE_REGULATORY"/>
    <property type="match status" value="1"/>
</dbReference>
<dbReference type="SUPFAM" id="SSF52172">
    <property type="entry name" value="CheY-like"/>
    <property type="match status" value="1"/>
</dbReference>
<evidence type="ECO:0000256" key="3">
    <source>
        <dbReference type="PROSITE-ProRule" id="PRU00169"/>
    </source>
</evidence>
<feature type="modified residue" description="4-aspartylphosphate" evidence="3">
    <location>
        <position position="60"/>
    </location>
</feature>
<dbReference type="PRINTS" id="PR00038">
    <property type="entry name" value="HTHLUXR"/>
</dbReference>
<dbReference type="CDD" id="cd17535">
    <property type="entry name" value="REC_NarL-like"/>
    <property type="match status" value="1"/>
</dbReference>
<dbReference type="Gene3D" id="3.40.50.2300">
    <property type="match status" value="1"/>
</dbReference>
<dbReference type="SUPFAM" id="SSF46894">
    <property type="entry name" value="C-terminal effector domain of the bipartite response regulators"/>
    <property type="match status" value="1"/>
</dbReference>
<dbReference type="CDD" id="cd06170">
    <property type="entry name" value="LuxR_C_like"/>
    <property type="match status" value="1"/>
</dbReference>
<evidence type="ECO:0000256" key="2">
    <source>
        <dbReference type="ARBA" id="ARBA00023125"/>
    </source>
</evidence>
<comment type="caution">
    <text evidence="6">The sequence shown here is derived from an EMBL/GenBank/DDBJ whole genome shotgun (WGS) entry which is preliminary data.</text>
</comment>
<dbReference type="InterPro" id="IPR016032">
    <property type="entry name" value="Sig_transdc_resp-reg_C-effctor"/>
</dbReference>
<evidence type="ECO:0000313" key="7">
    <source>
        <dbReference type="Proteomes" id="UP001597469"/>
    </source>
</evidence>
<evidence type="ECO:0000259" key="5">
    <source>
        <dbReference type="PROSITE" id="PS50110"/>
    </source>
</evidence>
<reference evidence="7" key="1">
    <citation type="journal article" date="2019" name="Int. J. Syst. Evol. Microbiol.">
        <title>The Global Catalogue of Microorganisms (GCM) 10K type strain sequencing project: providing services to taxonomists for standard genome sequencing and annotation.</title>
        <authorList>
            <consortium name="The Broad Institute Genomics Platform"/>
            <consortium name="The Broad Institute Genome Sequencing Center for Infectious Disease"/>
            <person name="Wu L."/>
            <person name="Ma J."/>
        </authorList>
    </citation>
    <scope>NUCLEOTIDE SEQUENCE [LARGE SCALE GENOMIC DNA]</scope>
    <source>
        <strain evidence="7">KCTC 42805</strain>
    </source>
</reference>
<dbReference type="SMART" id="SM00448">
    <property type="entry name" value="REC"/>
    <property type="match status" value="1"/>
</dbReference>
<proteinExistence type="predicted"/>
<dbReference type="InterPro" id="IPR058245">
    <property type="entry name" value="NreC/VraR/RcsB-like_REC"/>
</dbReference>
<organism evidence="6 7">
    <name type="scientific">Spirosoma soli</name>
    <dbReference type="NCBI Taxonomy" id="1770529"/>
    <lineage>
        <taxon>Bacteria</taxon>
        <taxon>Pseudomonadati</taxon>
        <taxon>Bacteroidota</taxon>
        <taxon>Cytophagia</taxon>
        <taxon>Cytophagales</taxon>
        <taxon>Cytophagaceae</taxon>
        <taxon>Spirosoma</taxon>
    </lineage>
</organism>
<name>A0ABW5MA60_9BACT</name>
<dbReference type="InterPro" id="IPR011006">
    <property type="entry name" value="CheY-like_superfamily"/>
</dbReference>
<evidence type="ECO:0000313" key="6">
    <source>
        <dbReference type="EMBL" id="MFD2573549.1"/>
    </source>
</evidence>
<sequence>MEANRLTSILIADDHQLFSDGLRTLLTTNTETFTVVGQVYDGRDVIPVIHKLQPDLVLLDINLPHRNGLDIARQIQREFIHVRTVIITMYNYQKLYSELRAIGVAGYLLKSASSDQLLTCLRSVANGKPYYDYLPSEQVIDPYGDDKFIKQFNLTPREVEIINLIRNSLSNLQIANKLFLSEETVKTHRKNIYYKLGINKLSELIQFANQQGL</sequence>
<dbReference type="PANTHER" id="PTHR43214">
    <property type="entry name" value="TWO-COMPONENT RESPONSE REGULATOR"/>
    <property type="match status" value="1"/>
</dbReference>
<dbReference type="PROSITE" id="PS50043">
    <property type="entry name" value="HTH_LUXR_2"/>
    <property type="match status" value="1"/>
</dbReference>
<dbReference type="PANTHER" id="PTHR43214:SF43">
    <property type="entry name" value="TWO-COMPONENT RESPONSE REGULATOR"/>
    <property type="match status" value="1"/>
</dbReference>
<dbReference type="EMBL" id="JBHULN010000019">
    <property type="protein sequence ID" value="MFD2573549.1"/>
    <property type="molecule type" value="Genomic_DNA"/>
</dbReference>
<feature type="domain" description="HTH luxR-type" evidence="4">
    <location>
        <begin position="147"/>
        <end position="212"/>
    </location>
</feature>
<keyword evidence="7" id="KW-1185">Reference proteome</keyword>
<dbReference type="RefSeq" id="WP_381526334.1">
    <property type="nucleotide sequence ID" value="NZ_JBHULN010000019.1"/>
</dbReference>
<protein>
    <submittedName>
        <fullName evidence="6">Response regulator</fullName>
    </submittedName>
</protein>
<evidence type="ECO:0000256" key="1">
    <source>
        <dbReference type="ARBA" id="ARBA00022553"/>
    </source>
</evidence>
<dbReference type="InterPro" id="IPR039420">
    <property type="entry name" value="WalR-like"/>
</dbReference>
<feature type="domain" description="Response regulatory" evidence="5">
    <location>
        <begin position="8"/>
        <end position="125"/>
    </location>
</feature>
<dbReference type="SMART" id="SM00421">
    <property type="entry name" value="HTH_LUXR"/>
    <property type="match status" value="1"/>
</dbReference>
<dbReference type="Pfam" id="PF00072">
    <property type="entry name" value="Response_reg"/>
    <property type="match status" value="1"/>
</dbReference>
<dbReference type="InterPro" id="IPR001789">
    <property type="entry name" value="Sig_transdc_resp-reg_receiver"/>
</dbReference>
<dbReference type="Proteomes" id="UP001597469">
    <property type="component" value="Unassembled WGS sequence"/>
</dbReference>
<accession>A0ABW5MA60</accession>
<evidence type="ECO:0000259" key="4">
    <source>
        <dbReference type="PROSITE" id="PS50043"/>
    </source>
</evidence>
<dbReference type="InterPro" id="IPR000792">
    <property type="entry name" value="Tscrpt_reg_LuxR_C"/>
</dbReference>